<name>A0A2R5F3Y8_9BACL</name>
<accession>A0A2R5F3Y8</accession>
<proteinExistence type="predicted"/>
<dbReference type="EMBL" id="BDQX01000390">
    <property type="protein sequence ID" value="GBG11243.1"/>
    <property type="molecule type" value="Genomic_DNA"/>
</dbReference>
<comment type="caution">
    <text evidence="1">The sequence shown here is derived from an EMBL/GenBank/DDBJ whole genome shotgun (WGS) entry which is preliminary data.</text>
</comment>
<keyword evidence="2" id="KW-1185">Reference proteome</keyword>
<organism evidence="1 2">
    <name type="scientific">Paenibacillus agaridevorans</name>
    <dbReference type="NCBI Taxonomy" id="171404"/>
    <lineage>
        <taxon>Bacteria</taxon>
        <taxon>Bacillati</taxon>
        <taxon>Bacillota</taxon>
        <taxon>Bacilli</taxon>
        <taxon>Bacillales</taxon>
        <taxon>Paenibacillaceae</taxon>
        <taxon>Paenibacillus</taxon>
    </lineage>
</organism>
<dbReference type="AlphaFoldDB" id="A0A2R5F3Y8"/>
<gene>
    <name evidence="1" type="ORF">PAT3040_06036</name>
</gene>
<protein>
    <submittedName>
        <fullName evidence="1">Uncharacterized protein</fullName>
    </submittedName>
</protein>
<reference evidence="1 2" key="1">
    <citation type="submission" date="2017-08" db="EMBL/GenBank/DDBJ databases">
        <title>Substantial Increase in Enzyme Production by Combined Drug-Resistance Mutations in Paenibacillus agaridevorans.</title>
        <authorList>
            <person name="Tanaka Y."/>
            <person name="Funane K."/>
            <person name="Hosaka T."/>
            <person name="Shiwa Y."/>
            <person name="Fujita N."/>
            <person name="Miyazaki T."/>
            <person name="Yoshikawa H."/>
            <person name="Murakami K."/>
            <person name="Kasahara K."/>
            <person name="Inaoka T."/>
            <person name="Hiraga Y."/>
            <person name="Ochi K."/>
        </authorList>
    </citation>
    <scope>NUCLEOTIDE SEQUENCE [LARGE SCALE GENOMIC DNA]</scope>
    <source>
        <strain evidence="1 2">T-3040</strain>
    </source>
</reference>
<evidence type="ECO:0000313" key="1">
    <source>
        <dbReference type="EMBL" id="GBG11243.1"/>
    </source>
</evidence>
<evidence type="ECO:0000313" key="2">
    <source>
        <dbReference type="Proteomes" id="UP000245202"/>
    </source>
</evidence>
<dbReference type="Proteomes" id="UP000245202">
    <property type="component" value="Unassembled WGS sequence"/>
</dbReference>
<sequence>MILGNSDYTWAKQDGKIGFQAAVRGRRSSRRDFGYGGTFHAY</sequence>